<dbReference type="InterPro" id="IPR050833">
    <property type="entry name" value="Poly_Biosynth_Transport"/>
</dbReference>
<feature type="transmembrane region" description="Helical" evidence="6">
    <location>
        <begin position="435"/>
        <end position="456"/>
    </location>
</feature>
<evidence type="ECO:0000256" key="5">
    <source>
        <dbReference type="ARBA" id="ARBA00023136"/>
    </source>
</evidence>
<gene>
    <name evidence="7" type="ORF">HMPREF9442_02472</name>
</gene>
<evidence type="ECO:0000256" key="4">
    <source>
        <dbReference type="ARBA" id="ARBA00022989"/>
    </source>
</evidence>
<dbReference type="GO" id="GO:0042910">
    <property type="term" value="F:xenobiotic transmembrane transporter activity"/>
    <property type="evidence" value="ECO:0007669"/>
    <property type="project" value="InterPro"/>
</dbReference>
<feature type="transmembrane region" description="Helical" evidence="6">
    <location>
        <begin position="86"/>
        <end position="111"/>
    </location>
</feature>
<dbReference type="AlphaFoldDB" id="F3QW90"/>
<dbReference type="PANTHER" id="PTHR30250:SF26">
    <property type="entry name" value="PSMA PROTEIN"/>
    <property type="match status" value="1"/>
</dbReference>
<evidence type="ECO:0000313" key="7">
    <source>
        <dbReference type="EMBL" id="EGG52196.1"/>
    </source>
</evidence>
<dbReference type="InterPro" id="IPR002528">
    <property type="entry name" value="MATE_fam"/>
</dbReference>
<dbReference type="OrthoDB" id="5365632at2"/>
<feature type="transmembrane region" description="Helical" evidence="6">
    <location>
        <begin position="304"/>
        <end position="327"/>
    </location>
</feature>
<reference evidence="7 8" key="1">
    <citation type="submission" date="2011-02" db="EMBL/GenBank/DDBJ databases">
        <authorList>
            <person name="Weinstock G."/>
            <person name="Sodergren E."/>
            <person name="Clifton S."/>
            <person name="Fulton L."/>
            <person name="Fulton B."/>
            <person name="Courtney L."/>
            <person name="Fronick C."/>
            <person name="Harrison M."/>
            <person name="Strong C."/>
            <person name="Farmer C."/>
            <person name="Delahaunty K."/>
            <person name="Markovic C."/>
            <person name="Hall O."/>
            <person name="Minx P."/>
            <person name="Tomlinson C."/>
            <person name="Mitreva M."/>
            <person name="Hou S."/>
            <person name="Chen J."/>
            <person name="Wollam A."/>
            <person name="Pepin K.H."/>
            <person name="Johnson M."/>
            <person name="Bhonagiri V."/>
            <person name="Zhang X."/>
            <person name="Suruliraj S."/>
            <person name="Warren W."/>
            <person name="Chinwalla A."/>
            <person name="Mardis E.R."/>
            <person name="Wilson R.K."/>
        </authorList>
    </citation>
    <scope>NUCLEOTIDE SEQUENCE [LARGE SCALE GENOMIC DNA]</scope>
    <source>
        <strain evidence="7 8">YIT 11841</strain>
    </source>
</reference>
<proteinExistence type="predicted"/>
<dbReference type="HOGENOM" id="CLU_040798_1_0_10"/>
<feature type="transmembrane region" description="Helical" evidence="6">
    <location>
        <begin position="43"/>
        <end position="65"/>
    </location>
</feature>
<keyword evidence="3 6" id="KW-0812">Transmembrane</keyword>
<evidence type="ECO:0000256" key="6">
    <source>
        <dbReference type="SAM" id="Phobius"/>
    </source>
</evidence>
<keyword evidence="5 6" id="KW-0472">Membrane</keyword>
<feature type="transmembrane region" description="Helical" evidence="6">
    <location>
        <begin position="347"/>
        <end position="365"/>
    </location>
</feature>
<feature type="transmembrane region" description="Helical" evidence="6">
    <location>
        <begin position="160"/>
        <end position="180"/>
    </location>
</feature>
<accession>F3QW90</accession>
<keyword evidence="8" id="KW-1185">Reference proteome</keyword>
<dbReference type="GO" id="GO:0005886">
    <property type="term" value="C:plasma membrane"/>
    <property type="evidence" value="ECO:0007669"/>
    <property type="project" value="UniProtKB-SubCell"/>
</dbReference>
<feature type="transmembrane region" description="Helical" evidence="6">
    <location>
        <begin position="12"/>
        <end position="31"/>
    </location>
</feature>
<dbReference type="RefSeq" id="WP_008628419.1">
    <property type="nucleotide sequence ID" value="NZ_GL883868.1"/>
</dbReference>
<dbReference type="EMBL" id="AFBR01000070">
    <property type="protein sequence ID" value="EGG52196.1"/>
    <property type="molecule type" value="Genomic_DNA"/>
</dbReference>
<evidence type="ECO:0000256" key="1">
    <source>
        <dbReference type="ARBA" id="ARBA00004651"/>
    </source>
</evidence>
<dbReference type="GO" id="GO:0015297">
    <property type="term" value="F:antiporter activity"/>
    <property type="evidence" value="ECO:0007669"/>
    <property type="project" value="InterPro"/>
</dbReference>
<organism evidence="7 8">
    <name type="scientific">Paraprevotella xylaniphila YIT 11841</name>
    <dbReference type="NCBI Taxonomy" id="762982"/>
    <lineage>
        <taxon>Bacteria</taxon>
        <taxon>Pseudomonadati</taxon>
        <taxon>Bacteroidota</taxon>
        <taxon>Bacteroidia</taxon>
        <taxon>Bacteroidales</taxon>
        <taxon>Prevotellaceae</taxon>
        <taxon>Paraprevotella</taxon>
    </lineage>
</organism>
<feature type="transmembrane region" description="Helical" evidence="6">
    <location>
        <begin position="402"/>
        <end position="423"/>
    </location>
</feature>
<dbReference type="PANTHER" id="PTHR30250">
    <property type="entry name" value="PST FAMILY PREDICTED COLANIC ACID TRANSPORTER"/>
    <property type="match status" value="1"/>
</dbReference>
<keyword evidence="4 6" id="KW-1133">Transmembrane helix</keyword>
<evidence type="ECO:0000313" key="8">
    <source>
        <dbReference type="Proteomes" id="UP000005546"/>
    </source>
</evidence>
<feature type="transmembrane region" description="Helical" evidence="6">
    <location>
        <begin position="264"/>
        <end position="283"/>
    </location>
</feature>
<feature type="transmembrane region" description="Helical" evidence="6">
    <location>
        <begin position="232"/>
        <end position="258"/>
    </location>
</feature>
<comment type="subcellular location">
    <subcellularLocation>
        <location evidence="1">Cell membrane</location>
        <topology evidence="1">Multi-pass membrane protein</topology>
    </subcellularLocation>
</comment>
<name>F3QW90_9BACT</name>
<dbReference type="STRING" id="762982.HMPREF9442_02472"/>
<evidence type="ECO:0000256" key="3">
    <source>
        <dbReference type="ARBA" id="ARBA00022692"/>
    </source>
</evidence>
<sequence length="506" mass="57091">MQKHKSASITKNTLFLYIRMLFTLSTSLFTSRVILDSLGVEDYGIYNVVGGFVLMFNVFCAGLSTTTQRFLSYDLGKGDETELNETFSACVHIFLVMSLLIVLLAEIGGIWFLENKLVIPSNRMTAAKYVFQFSLCTLVFSLISVPYNALIIVHEKMKAFAYISVLEVAAKLIIAYLIYLCPVDKLIVYAILLAIIQLFIRIVYTKYCQRNFNESHISWHFNIKKIKQIYSFAGWAMFGGLASIGFTQGLNILLNIFFGPTVNSARAIAVQIQNAINSFVLNFQTAINPRIIKAYAEEQKPYMFQLVFASSKFSFILIYALSLPIILETHQILTLWLKSVPDNTETFIRIIILTSMVDAMANPFMRTADATGKIKTYQLTIGTLLLSIVPVSYLLLKCGMPPYSVFIVHLGITIVAFMARLYIVKTLVNYSIKSYIKLVVIKVCIVTSLSTIIPFICLKLMEENVCRLIITTTSSLIMVGITTYIFALTQSEKTIINQKLKRICLQ</sequence>
<feature type="transmembrane region" description="Helical" evidence="6">
    <location>
        <begin position="186"/>
        <end position="204"/>
    </location>
</feature>
<dbReference type="Proteomes" id="UP000005546">
    <property type="component" value="Unassembled WGS sequence"/>
</dbReference>
<keyword evidence="2" id="KW-1003">Cell membrane</keyword>
<dbReference type="Pfam" id="PF01554">
    <property type="entry name" value="MatE"/>
    <property type="match status" value="1"/>
</dbReference>
<feature type="transmembrane region" description="Helical" evidence="6">
    <location>
        <begin position="377"/>
        <end position="396"/>
    </location>
</feature>
<feature type="transmembrane region" description="Helical" evidence="6">
    <location>
        <begin position="468"/>
        <end position="489"/>
    </location>
</feature>
<comment type="caution">
    <text evidence="7">The sequence shown here is derived from an EMBL/GenBank/DDBJ whole genome shotgun (WGS) entry which is preliminary data.</text>
</comment>
<evidence type="ECO:0000256" key="2">
    <source>
        <dbReference type="ARBA" id="ARBA00022475"/>
    </source>
</evidence>
<dbReference type="eggNOG" id="COG2244">
    <property type="taxonomic scope" value="Bacteria"/>
</dbReference>
<feature type="transmembrane region" description="Helical" evidence="6">
    <location>
        <begin position="131"/>
        <end position="153"/>
    </location>
</feature>
<protein>
    <submittedName>
        <fullName evidence="7">Polysaccharide biosynthesis protein</fullName>
    </submittedName>
</protein>